<gene>
    <name evidence="2" type="ORF">AAF712_016565</name>
</gene>
<feature type="non-terminal residue" evidence="2">
    <location>
        <position position="63"/>
    </location>
</feature>
<feature type="region of interest" description="Disordered" evidence="1">
    <location>
        <begin position="36"/>
        <end position="63"/>
    </location>
</feature>
<proteinExistence type="predicted"/>
<sequence>MSTETSSDNCGHSARLGRETEHVCRLTMDRKLARNIDHDKAKDQANVIKDQPERFGLQPGSQK</sequence>
<feature type="compositionally biased region" description="Polar residues" evidence="1">
    <location>
        <begin position="1"/>
        <end position="10"/>
    </location>
</feature>
<evidence type="ECO:0000256" key="1">
    <source>
        <dbReference type="SAM" id="MobiDB-lite"/>
    </source>
</evidence>
<reference evidence="2 3" key="1">
    <citation type="submission" date="2024-05" db="EMBL/GenBank/DDBJ databases">
        <title>A draft genome resource for the thread blight pathogen Marasmius tenuissimus strain MS-2.</title>
        <authorList>
            <person name="Yulfo-Soto G.E."/>
            <person name="Baruah I.K."/>
            <person name="Amoako-Attah I."/>
            <person name="Bukari Y."/>
            <person name="Meinhardt L.W."/>
            <person name="Bailey B.A."/>
            <person name="Cohen S.P."/>
        </authorList>
    </citation>
    <scope>NUCLEOTIDE SEQUENCE [LARGE SCALE GENOMIC DNA]</scope>
    <source>
        <strain evidence="2 3">MS-2</strain>
    </source>
</reference>
<dbReference type="Proteomes" id="UP001437256">
    <property type="component" value="Unassembled WGS sequence"/>
</dbReference>
<comment type="caution">
    <text evidence="2">The sequence shown here is derived from an EMBL/GenBank/DDBJ whole genome shotgun (WGS) entry which is preliminary data.</text>
</comment>
<feature type="region of interest" description="Disordered" evidence="1">
    <location>
        <begin position="1"/>
        <end position="21"/>
    </location>
</feature>
<evidence type="ECO:0000313" key="3">
    <source>
        <dbReference type="Proteomes" id="UP001437256"/>
    </source>
</evidence>
<protein>
    <submittedName>
        <fullName evidence="2">Uncharacterized protein</fullName>
    </submittedName>
</protein>
<dbReference type="EMBL" id="JBBXMP010000908">
    <property type="protein sequence ID" value="KAL0056822.1"/>
    <property type="molecule type" value="Genomic_DNA"/>
</dbReference>
<accession>A0ABR2Z5F6</accession>
<organism evidence="2 3">
    <name type="scientific">Marasmius tenuissimus</name>
    <dbReference type="NCBI Taxonomy" id="585030"/>
    <lineage>
        <taxon>Eukaryota</taxon>
        <taxon>Fungi</taxon>
        <taxon>Dikarya</taxon>
        <taxon>Basidiomycota</taxon>
        <taxon>Agaricomycotina</taxon>
        <taxon>Agaricomycetes</taxon>
        <taxon>Agaricomycetidae</taxon>
        <taxon>Agaricales</taxon>
        <taxon>Marasmiineae</taxon>
        <taxon>Marasmiaceae</taxon>
        <taxon>Marasmius</taxon>
    </lineage>
</organism>
<name>A0ABR2Z5F6_9AGAR</name>
<evidence type="ECO:0000313" key="2">
    <source>
        <dbReference type="EMBL" id="KAL0056822.1"/>
    </source>
</evidence>
<keyword evidence="3" id="KW-1185">Reference proteome</keyword>